<proteinExistence type="predicted"/>
<dbReference type="Proteomes" id="UP001220225">
    <property type="component" value="Unassembled WGS sequence"/>
</dbReference>
<dbReference type="EMBL" id="JAQRFN010000011">
    <property type="protein sequence ID" value="MDC9597260.1"/>
    <property type="molecule type" value="Genomic_DNA"/>
</dbReference>
<evidence type="ECO:0000313" key="2">
    <source>
        <dbReference type="Proteomes" id="UP001220225"/>
    </source>
</evidence>
<dbReference type="RefSeq" id="WP_273575833.1">
    <property type="nucleotide sequence ID" value="NZ_JAQRFN010000011.1"/>
</dbReference>
<name>A0ABT5LW83_9GAMM</name>
<gene>
    <name evidence="1" type="ORF">PSI14_10460</name>
</gene>
<accession>A0ABT5LW83</accession>
<keyword evidence="2" id="KW-1185">Reference proteome</keyword>
<sequence length="110" mass="13173">MNRIDRYIEMLSFALPYIRNVQTLGPIRKGTNKSCYHEAELLHNIVSSLKETEICNQDIHFLNNQARYYLENANDKMCANYHFHKERIKMLFKLVPDKMKQKLQWQGPKD</sequence>
<protein>
    <submittedName>
        <fullName evidence="1">Uncharacterized protein</fullName>
    </submittedName>
</protein>
<evidence type="ECO:0000313" key="1">
    <source>
        <dbReference type="EMBL" id="MDC9597260.1"/>
    </source>
</evidence>
<comment type="caution">
    <text evidence="1">The sequence shown here is derived from an EMBL/GenBank/DDBJ whole genome shotgun (WGS) entry which is preliminary data.</text>
</comment>
<reference evidence="1 2" key="1">
    <citation type="submission" date="2023-02" db="EMBL/GenBank/DDBJ databases">
        <title>Entomopathogenic bacteria.</title>
        <authorList>
            <person name="Machado R.A."/>
        </authorList>
    </citation>
    <scope>NUCLEOTIDE SEQUENCE [LARGE SCALE GENOMIC DNA]</scope>
    <source>
        <strain evidence="1 2">XENO-2</strain>
    </source>
</reference>
<organism evidence="1 2">
    <name type="scientific">Xenorhabdus anantnagensis</name>
    <dbReference type="NCBI Taxonomy" id="3025875"/>
    <lineage>
        <taxon>Bacteria</taxon>
        <taxon>Pseudomonadati</taxon>
        <taxon>Pseudomonadota</taxon>
        <taxon>Gammaproteobacteria</taxon>
        <taxon>Enterobacterales</taxon>
        <taxon>Morganellaceae</taxon>
        <taxon>Xenorhabdus</taxon>
    </lineage>
</organism>